<dbReference type="Proteomes" id="UP001187192">
    <property type="component" value="Unassembled WGS sequence"/>
</dbReference>
<keyword evidence="3" id="KW-1185">Reference proteome</keyword>
<dbReference type="Pfam" id="PF08387">
    <property type="entry name" value="FBD"/>
    <property type="match status" value="1"/>
</dbReference>
<dbReference type="SUPFAM" id="SSF81383">
    <property type="entry name" value="F-box domain"/>
    <property type="match status" value="1"/>
</dbReference>
<dbReference type="CDD" id="cd22160">
    <property type="entry name" value="F-box_AtFBL13-like"/>
    <property type="match status" value="1"/>
</dbReference>
<dbReference type="InterPro" id="IPR055411">
    <property type="entry name" value="LRR_FXL15/At3g58940/PEG3-like"/>
</dbReference>
<dbReference type="InterPro" id="IPR036047">
    <property type="entry name" value="F-box-like_dom_sf"/>
</dbReference>
<evidence type="ECO:0000313" key="3">
    <source>
        <dbReference type="Proteomes" id="UP001187192"/>
    </source>
</evidence>
<dbReference type="Pfam" id="PF00646">
    <property type="entry name" value="F-box"/>
    <property type="match status" value="1"/>
</dbReference>
<dbReference type="PANTHER" id="PTHR31639">
    <property type="entry name" value="F-BOX PROTEIN-LIKE"/>
    <property type="match status" value="1"/>
</dbReference>
<dbReference type="PANTHER" id="PTHR31639:SF93">
    <property type="entry name" value="F-BOX_FBD_LRR PROTEIN"/>
    <property type="match status" value="1"/>
</dbReference>
<dbReference type="Pfam" id="PF24758">
    <property type="entry name" value="LRR_At5g56370"/>
    <property type="match status" value="1"/>
</dbReference>
<dbReference type="SUPFAM" id="SSF52047">
    <property type="entry name" value="RNI-like"/>
    <property type="match status" value="1"/>
</dbReference>
<accession>A0AA88J109</accession>
<feature type="domain" description="F-box" evidence="1">
    <location>
        <begin position="19"/>
        <end position="72"/>
    </location>
</feature>
<evidence type="ECO:0000313" key="2">
    <source>
        <dbReference type="EMBL" id="GMN58881.1"/>
    </source>
</evidence>
<dbReference type="SMART" id="SM00256">
    <property type="entry name" value="FBOX"/>
    <property type="match status" value="1"/>
</dbReference>
<dbReference type="AlphaFoldDB" id="A0AA88J109"/>
<dbReference type="Gene3D" id="3.80.10.10">
    <property type="entry name" value="Ribonuclease Inhibitor"/>
    <property type="match status" value="1"/>
</dbReference>
<comment type="caution">
    <text evidence="2">The sequence shown here is derived from an EMBL/GenBank/DDBJ whole genome shotgun (WGS) entry which is preliminary data.</text>
</comment>
<organism evidence="2 3">
    <name type="scientific">Ficus carica</name>
    <name type="common">Common fig</name>
    <dbReference type="NCBI Taxonomy" id="3494"/>
    <lineage>
        <taxon>Eukaryota</taxon>
        <taxon>Viridiplantae</taxon>
        <taxon>Streptophyta</taxon>
        <taxon>Embryophyta</taxon>
        <taxon>Tracheophyta</taxon>
        <taxon>Spermatophyta</taxon>
        <taxon>Magnoliopsida</taxon>
        <taxon>eudicotyledons</taxon>
        <taxon>Gunneridae</taxon>
        <taxon>Pentapetalae</taxon>
        <taxon>rosids</taxon>
        <taxon>fabids</taxon>
        <taxon>Rosales</taxon>
        <taxon>Moraceae</taxon>
        <taxon>Ficeae</taxon>
        <taxon>Ficus</taxon>
    </lineage>
</organism>
<name>A0AA88J109_FICCA</name>
<dbReference type="SMART" id="SM00579">
    <property type="entry name" value="FBD"/>
    <property type="match status" value="1"/>
</dbReference>
<dbReference type="Gramene" id="FCD_00028607-RA">
    <property type="protein sequence ID" value="FCD_00028607-RA:cds"/>
    <property type="gene ID" value="FCD_00028607"/>
</dbReference>
<evidence type="ECO:0000259" key="1">
    <source>
        <dbReference type="PROSITE" id="PS50181"/>
    </source>
</evidence>
<dbReference type="InterPro" id="IPR006566">
    <property type="entry name" value="FBD"/>
</dbReference>
<reference evidence="2" key="1">
    <citation type="submission" date="2023-07" db="EMBL/GenBank/DDBJ databases">
        <title>draft genome sequence of fig (Ficus carica).</title>
        <authorList>
            <person name="Takahashi T."/>
            <person name="Nishimura K."/>
        </authorList>
    </citation>
    <scope>NUCLEOTIDE SEQUENCE</scope>
</reference>
<dbReference type="Gene3D" id="1.20.1280.50">
    <property type="match status" value="1"/>
</dbReference>
<proteinExistence type="predicted"/>
<gene>
    <name evidence="2" type="ORF">TIFTF001_027979</name>
</gene>
<protein>
    <recommendedName>
        <fullName evidence="1">F-box domain-containing protein</fullName>
    </recommendedName>
</protein>
<dbReference type="PROSITE" id="PS50181">
    <property type="entry name" value="FBOX"/>
    <property type="match status" value="1"/>
</dbReference>
<dbReference type="InterPro" id="IPR001810">
    <property type="entry name" value="F-box_dom"/>
</dbReference>
<sequence length="430" mass="49389">MKQKLQEPPGINCKMKMNPDRISNLPDNIIEGILSHLPISDAVRTSLLSSKWRYKWATVPYLVFDDRFYLFSSRNKAAINSKIVSIVDRVLLLHLGPIQKFELSHREFLAVSDIDRWILHLSRSSIESIVLEICKGEAYRMPSCLFSCQSLTNLELRKCSLKPPSGFKGFRKLKKLDLQYVTFDQDVFENLISSCPDLERLYLRDIVGLSRIKVNVPKLQVFIFEGFIEDISFENTFNLAEVVFSYYENAKNTQSQALDNSSNLLKFFVNLSNIEMLRLNDYSLKYLAVGIGPHKLPQPCIKLHNLTMYINLNNFEESITSLSLLSSTPNLEEIEITVCPDEQAVDGIDTNFWQDGCWNCSFDKLRFVMITGISGAKPELDFMKFLISNSPVLERMEVTPASTSVRWELVTKLLSFRRASNRAEIIYMDP</sequence>
<dbReference type="InterPro" id="IPR053781">
    <property type="entry name" value="F-box_AtFBL13-like"/>
</dbReference>
<dbReference type="InterPro" id="IPR032675">
    <property type="entry name" value="LRR_dom_sf"/>
</dbReference>
<dbReference type="EMBL" id="BTGU01000082">
    <property type="protein sequence ID" value="GMN58881.1"/>
    <property type="molecule type" value="Genomic_DNA"/>
</dbReference>